<evidence type="ECO:0000256" key="1">
    <source>
        <dbReference type="ARBA" id="ARBA00004123"/>
    </source>
</evidence>
<evidence type="ECO:0000256" key="5">
    <source>
        <dbReference type="ARBA" id="ARBA00022679"/>
    </source>
</evidence>
<proteinExistence type="predicted"/>
<feature type="domain" description="SET" evidence="8">
    <location>
        <begin position="1"/>
        <end position="73"/>
    </location>
</feature>
<dbReference type="GO" id="GO:0005694">
    <property type="term" value="C:chromosome"/>
    <property type="evidence" value="ECO:0007669"/>
    <property type="project" value="UniProtKB-SubCell"/>
</dbReference>
<evidence type="ECO:0000259" key="9">
    <source>
        <dbReference type="PROSITE" id="PS50868"/>
    </source>
</evidence>
<name>A0A6A3V1X6_9STRA</name>
<keyword evidence="11" id="KW-1185">Reference proteome</keyword>
<dbReference type="PANTHER" id="PTHR22884">
    <property type="entry name" value="SET DOMAIN PROTEINS"/>
    <property type="match status" value="1"/>
</dbReference>
<evidence type="ECO:0000259" key="8">
    <source>
        <dbReference type="PROSITE" id="PS50280"/>
    </source>
</evidence>
<evidence type="ECO:0000256" key="6">
    <source>
        <dbReference type="ARBA" id="ARBA00022691"/>
    </source>
</evidence>
<comment type="caution">
    <text evidence="10">The sequence shown here is derived from an EMBL/GenBank/DDBJ whole genome shotgun (WGS) entry which is preliminary data.</text>
</comment>
<comment type="subcellular location">
    <subcellularLocation>
        <location evidence="2">Chromosome</location>
    </subcellularLocation>
    <subcellularLocation>
        <location evidence="1">Nucleus</location>
    </subcellularLocation>
</comment>
<keyword evidence="3" id="KW-0158">Chromosome</keyword>
<dbReference type="InterPro" id="IPR003616">
    <property type="entry name" value="Post-SET_dom"/>
</dbReference>
<evidence type="ECO:0000313" key="10">
    <source>
        <dbReference type="EMBL" id="KAE9158571.1"/>
    </source>
</evidence>
<dbReference type="SUPFAM" id="SSF82199">
    <property type="entry name" value="SET domain"/>
    <property type="match status" value="1"/>
</dbReference>
<dbReference type="GO" id="GO:0005634">
    <property type="term" value="C:nucleus"/>
    <property type="evidence" value="ECO:0007669"/>
    <property type="project" value="UniProtKB-SubCell"/>
</dbReference>
<dbReference type="Pfam" id="PF00856">
    <property type="entry name" value="SET"/>
    <property type="match status" value="1"/>
</dbReference>
<evidence type="ECO:0000256" key="4">
    <source>
        <dbReference type="ARBA" id="ARBA00022603"/>
    </source>
</evidence>
<evidence type="ECO:0000256" key="2">
    <source>
        <dbReference type="ARBA" id="ARBA00004286"/>
    </source>
</evidence>
<dbReference type="PROSITE" id="PS50280">
    <property type="entry name" value="SET"/>
    <property type="match status" value="1"/>
</dbReference>
<keyword evidence="5" id="KW-0808">Transferase</keyword>
<organism evidence="10 11">
    <name type="scientific">Phytophthora fragariae</name>
    <dbReference type="NCBI Taxonomy" id="53985"/>
    <lineage>
        <taxon>Eukaryota</taxon>
        <taxon>Sar</taxon>
        <taxon>Stramenopiles</taxon>
        <taxon>Oomycota</taxon>
        <taxon>Peronosporomycetes</taxon>
        <taxon>Peronosporales</taxon>
        <taxon>Peronosporaceae</taxon>
        <taxon>Phytophthora</taxon>
    </lineage>
</organism>
<dbReference type="GO" id="GO:0008168">
    <property type="term" value="F:methyltransferase activity"/>
    <property type="evidence" value="ECO:0007669"/>
    <property type="project" value="UniProtKB-KW"/>
</dbReference>
<dbReference type="InterPro" id="IPR050777">
    <property type="entry name" value="SET2_Histone-Lys_MeTrsfase"/>
</dbReference>
<keyword evidence="6" id="KW-0949">S-adenosyl-L-methionine</keyword>
<dbReference type="InterPro" id="IPR046341">
    <property type="entry name" value="SET_dom_sf"/>
</dbReference>
<evidence type="ECO:0000256" key="3">
    <source>
        <dbReference type="ARBA" id="ARBA00022454"/>
    </source>
</evidence>
<dbReference type="InterPro" id="IPR001214">
    <property type="entry name" value="SET_dom"/>
</dbReference>
<evidence type="ECO:0000256" key="7">
    <source>
        <dbReference type="ARBA" id="ARBA00023242"/>
    </source>
</evidence>
<keyword evidence="7" id="KW-0539">Nucleus</keyword>
<protein>
    <recommendedName>
        <fullName evidence="12">SET domain-containing protein</fullName>
    </recommendedName>
</protein>
<keyword evidence="4" id="KW-0489">Methyltransferase</keyword>
<feature type="domain" description="Post-SET" evidence="9">
    <location>
        <begin position="81"/>
        <end position="97"/>
    </location>
</feature>
<dbReference type="PROSITE" id="PS50868">
    <property type="entry name" value="POST_SET"/>
    <property type="match status" value="1"/>
</dbReference>
<gene>
    <name evidence="10" type="ORF">PF005_g32395</name>
</gene>
<reference evidence="10 11" key="1">
    <citation type="submission" date="2018-08" db="EMBL/GenBank/DDBJ databases">
        <title>Genomic investigation of the strawberry pathogen Phytophthora fragariae indicates pathogenicity is determined by transcriptional variation in three key races.</title>
        <authorList>
            <person name="Adams T.M."/>
            <person name="Armitage A.D."/>
            <person name="Sobczyk M.K."/>
            <person name="Bates H.J."/>
            <person name="Dunwell J.M."/>
            <person name="Nellist C.F."/>
            <person name="Harrison R.J."/>
        </authorList>
    </citation>
    <scope>NUCLEOTIDE SEQUENCE [LARGE SCALE GENOMIC DNA]</scope>
    <source>
        <strain evidence="10 11">NOV-27</strain>
    </source>
</reference>
<evidence type="ECO:0000313" key="11">
    <source>
        <dbReference type="Proteomes" id="UP000433483"/>
    </source>
</evidence>
<dbReference type="Gene3D" id="2.170.270.10">
    <property type="entry name" value="SET domain"/>
    <property type="match status" value="1"/>
</dbReference>
<sequence length="98" mass="10791">MQNMHGSRHYYEVQITDNEVIDASSTGSVARFANHSCAPNATLERWEVNGEICCGLFAAALIQRGTEITFSYLGTGKKSRHARPCFCGDSTCRGYVPK</sequence>
<dbReference type="OrthoDB" id="125049at2759"/>
<dbReference type="Proteomes" id="UP000433483">
    <property type="component" value="Unassembled WGS sequence"/>
</dbReference>
<dbReference type="GO" id="GO:0032259">
    <property type="term" value="P:methylation"/>
    <property type="evidence" value="ECO:0007669"/>
    <property type="project" value="UniProtKB-KW"/>
</dbReference>
<accession>A0A6A3V1X6</accession>
<evidence type="ECO:0008006" key="12">
    <source>
        <dbReference type="Google" id="ProtNLM"/>
    </source>
</evidence>
<dbReference type="AlphaFoldDB" id="A0A6A3V1X6"/>
<dbReference type="EMBL" id="QXGB01007872">
    <property type="protein sequence ID" value="KAE9158571.1"/>
    <property type="molecule type" value="Genomic_DNA"/>
</dbReference>